<comment type="similarity">
    <text evidence="2">Belongs to the peptidase S1 family. CLIP subfamily.</text>
</comment>
<dbReference type="AlphaFoldDB" id="A0A835CUN1"/>
<reference evidence="4 5" key="1">
    <citation type="submission" date="2020-08" db="EMBL/GenBank/DDBJ databases">
        <title>Aphidius gifuensis genome sequencing and assembly.</title>
        <authorList>
            <person name="Du Z."/>
        </authorList>
    </citation>
    <scope>NUCLEOTIDE SEQUENCE [LARGE SCALE GENOMIC DNA]</scope>
    <source>
        <strain evidence="4">YNYX2018</strain>
        <tissue evidence="4">Adults</tissue>
    </source>
</reference>
<dbReference type="Gene3D" id="2.40.10.10">
    <property type="entry name" value="Trypsin-like serine proteases"/>
    <property type="match status" value="1"/>
</dbReference>
<feature type="domain" description="Peptidase S1" evidence="3">
    <location>
        <begin position="1"/>
        <end position="207"/>
    </location>
</feature>
<dbReference type="InterPro" id="IPR043504">
    <property type="entry name" value="Peptidase_S1_PA_chymotrypsin"/>
</dbReference>
<dbReference type="InterPro" id="IPR009003">
    <property type="entry name" value="Peptidase_S1_PA"/>
</dbReference>
<dbReference type="EMBL" id="JACMRX010000001">
    <property type="protein sequence ID" value="KAF7996617.1"/>
    <property type="molecule type" value="Genomic_DNA"/>
</dbReference>
<evidence type="ECO:0000256" key="1">
    <source>
        <dbReference type="ARBA" id="ARBA00023157"/>
    </source>
</evidence>
<evidence type="ECO:0000256" key="2">
    <source>
        <dbReference type="ARBA" id="ARBA00024195"/>
    </source>
</evidence>
<dbReference type="PANTHER" id="PTHR24256">
    <property type="entry name" value="TRYPTASE-RELATED"/>
    <property type="match status" value="1"/>
</dbReference>
<evidence type="ECO:0000313" key="5">
    <source>
        <dbReference type="Proteomes" id="UP000639338"/>
    </source>
</evidence>
<comment type="caution">
    <text evidence="4">The sequence shown here is derived from an EMBL/GenBank/DDBJ whole genome shotgun (WGS) entry which is preliminary data.</text>
</comment>
<evidence type="ECO:0000259" key="3">
    <source>
        <dbReference type="PROSITE" id="PS50240"/>
    </source>
</evidence>
<protein>
    <recommendedName>
        <fullName evidence="3">Peptidase S1 domain-containing protein</fullName>
    </recommendedName>
</protein>
<dbReference type="PROSITE" id="PS50240">
    <property type="entry name" value="TRYPSIN_DOM"/>
    <property type="match status" value="1"/>
</dbReference>
<dbReference type="GO" id="GO:0006508">
    <property type="term" value="P:proteolysis"/>
    <property type="evidence" value="ECO:0007669"/>
    <property type="project" value="InterPro"/>
</dbReference>
<sequence>MVWTSLWWQYRVTKSHSCASITTGVYPGNIRILSGTNDLLDASNENYIYPVAYIINYPDYKPNKFWKNDICILRLEKPIYYTTKCKNIHLPVHSLGQVNDATISGWGHDFDIPTSPSRYLKMTHVTVLTKSKCNYDLEEFAFTMSNTQKCAITQNTNAGIQRGDAGSAVTHTFRADGIISLQIPNKKYAFIFTQVWSYLDWIEGMIEEY</sequence>
<keyword evidence="5" id="KW-1185">Reference proteome</keyword>
<dbReference type="InterPro" id="IPR051487">
    <property type="entry name" value="Ser/Thr_Proteases_Immune/Dev"/>
</dbReference>
<gene>
    <name evidence="4" type="ORF">HCN44_002263</name>
</gene>
<dbReference type="InterPro" id="IPR001254">
    <property type="entry name" value="Trypsin_dom"/>
</dbReference>
<dbReference type="GO" id="GO:0004252">
    <property type="term" value="F:serine-type endopeptidase activity"/>
    <property type="evidence" value="ECO:0007669"/>
    <property type="project" value="InterPro"/>
</dbReference>
<dbReference type="SMART" id="SM00020">
    <property type="entry name" value="Tryp_SPc"/>
    <property type="match status" value="1"/>
</dbReference>
<dbReference type="Pfam" id="PF00089">
    <property type="entry name" value="Trypsin"/>
    <property type="match status" value="1"/>
</dbReference>
<accession>A0A835CUN1</accession>
<evidence type="ECO:0000313" key="4">
    <source>
        <dbReference type="EMBL" id="KAF7996617.1"/>
    </source>
</evidence>
<dbReference type="OrthoDB" id="10051896at2759"/>
<dbReference type="Proteomes" id="UP000639338">
    <property type="component" value="Unassembled WGS sequence"/>
</dbReference>
<organism evidence="4 5">
    <name type="scientific">Aphidius gifuensis</name>
    <name type="common">Parasitoid wasp</name>
    <dbReference type="NCBI Taxonomy" id="684658"/>
    <lineage>
        <taxon>Eukaryota</taxon>
        <taxon>Metazoa</taxon>
        <taxon>Ecdysozoa</taxon>
        <taxon>Arthropoda</taxon>
        <taxon>Hexapoda</taxon>
        <taxon>Insecta</taxon>
        <taxon>Pterygota</taxon>
        <taxon>Neoptera</taxon>
        <taxon>Endopterygota</taxon>
        <taxon>Hymenoptera</taxon>
        <taxon>Apocrita</taxon>
        <taxon>Ichneumonoidea</taxon>
        <taxon>Braconidae</taxon>
        <taxon>Aphidiinae</taxon>
        <taxon>Aphidius</taxon>
    </lineage>
</organism>
<proteinExistence type="inferred from homology"/>
<dbReference type="SUPFAM" id="SSF50494">
    <property type="entry name" value="Trypsin-like serine proteases"/>
    <property type="match status" value="1"/>
</dbReference>
<keyword evidence="1" id="KW-1015">Disulfide bond</keyword>
<name>A0A835CUN1_APHGI</name>